<protein>
    <submittedName>
        <fullName evidence="9">Transmembrane exosortase (Exosortase_EpsH)</fullName>
    </submittedName>
</protein>
<feature type="transmembrane region" description="Helical" evidence="8">
    <location>
        <begin position="234"/>
        <end position="255"/>
    </location>
</feature>
<keyword evidence="6 8" id="KW-1133">Transmembrane helix</keyword>
<reference evidence="9 10" key="1">
    <citation type="submission" date="2019-02" db="EMBL/GenBank/DDBJ databases">
        <title>Deep-cultivation of Planctomycetes and their phenomic and genomic characterization uncovers novel biology.</title>
        <authorList>
            <person name="Wiegand S."/>
            <person name="Jogler M."/>
            <person name="Boedeker C."/>
            <person name="Pinto D."/>
            <person name="Vollmers J."/>
            <person name="Rivas-Marin E."/>
            <person name="Kohn T."/>
            <person name="Peeters S.H."/>
            <person name="Heuer A."/>
            <person name="Rast P."/>
            <person name="Oberbeckmann S."/>
            <person name="Bunk B."/>
            <person name="Jeske O."/>
            <person name="Meyerdierks A."/>
            <person name="Storesund J.E."/>
            <person name="Kallscheuer N."/>
            <person name="Luecker S."/>
            <person name="Lage O.M."/>
            <person name="Pohl T."/>
            <person name="Merkel B.J."/>
            <person name="Hornburger P."/>
            <person name="Mueller R.-W."/>
            <person name="Bruemmer F."/>
            <person name="Labrenz M."/>
            <person name="Spormann A.M."/>
            <person name="Op den Camp H."/>
            <person name="Overmann J."/>
            <person name="Amann R."/>
            <person name="Jetten M.S.M."/>
            <person name="Mascher T."/>
            <person name="Medema M.H."/>
            <person name="Devos D.P."/>
            <person name="Kaster A.-K."/>
            <person name="Ovreas L."/>
            <person name="Rohde M."/>
            <person name="Galperin M.Y."/>
            <person name="Jogler C."/>
        </authorList>
    </citation>
    <scope>NUCLEOTIDE SEQUENCE [LARGE SCALE GENOMIC DNA]</scope>
    <source>
        <strain evidence="9 10">Poly30</strain>
    </source>
</reference>
<keyword evidence="4 8" id="KW-0812">Transmembrane</keyword>
<dbReference type="NCBIfam" id="TIGR04178">
    <property type="entry name" value="exo_archaeo"/>
    <property type="match status" value="1"/>
</dbReference>
<evidence type="ECO:0000256" key="4">
    <source>
        <dbReference type="ARBA" id="ARBA00022692"/>
    </source>
</evidence>
<keyword evidence="7 8" id="KW-0472">Membrane</keyword>
<name>A0A518ETR2_9BACT</name>
<evidence type="ECO:0000256" key="7">
    <source>
        <dbReference type="ARBA" id="ARBA00023136"/>
    </source>
</evidence>
<evidence type="ECO:0000256" key="8">
    <source>
        <dbReference type="SAM" id="Phobius"/>
    </source>
</evidence>
<dbReference type="GO" id="GO:0006508">
    <property type="term" value="P:proteolysis"/>
    <property type="evidence" value="ECO:0007669"/>
    <property type="project" value="UniProtKB-KW"/>
</dbReference>
<dbReference type="Pfam" id="PF09721">
    <property type="entry name" value="Exosortase_EpsH"/>
    <property type="match status" value="1"/>
</dbReference>
<feature type="transmembrane region" description="Helical" evidence="8">
    <location>
        <begin position="29"/>
        <end position="48"/>
    </location>
</feature>
<keyword evidence="2" id="KW-1003">Cell membrane</keyword>
<evidence type="ECO:0000313" key="9">
    <source>
        <dbReference type="EMBL" id="QDV07473.1"/>
    </source>
</evidence>
<organism evidence="9 10">
    <name type="scientific">Saltatorellus ferox</name>
    <dbReference type="NCBI Taxonomy" id="2528018"/>
    <lineage>
        <taxon>Bacteria</taxon>
        <taxon>Pseudomonadati</taxon>
        <taxon>Planctomycetota</taxon>
        <taxon>Planctomycetia</taxon>
        <taxon>Planctomycetia incertae sedis</taxon>
        <taxon>Saltatorellus</taxon>
    </lineage>
</organism>
<comment type="subcellular location">
    <subcellularLocation>
        <location evidence="1">Cell membrane</location>
        <topology evidence="1">Multi-pass membrane protein</topology>
    </subcellularLocation>
</comment>
<evidence type="ECO:0000256" key="2">
    <source>
        <dbReference type="ARBA" id="ARBA00022475"/>
    </source>
</evidence>
<dbReference type="OrthoDB" id="7597370at2"/>
<dbReference type="GO" id="GO:0008233">
    <property type="term" value="F:peptidase activity"/>
    <property type="evidence" value="ECO:0007669"/>
    <property type="project" value="UniProtKB-KW"/>
</dbReference>
<feature type="transmembrane region" description="Helical" evidence="8">
    <location>
        <begin position="169"/>
        <end position="187"/>
    </location>
</feature>
<keyword evidence="3" id="KW-0645">Protease</keyword>
<dbReference type="Proteomes" id="UP000320390">
    <property type="component" value="Chromosome"/>
</dbReference>
<dbReference type="EMBL" id="CP036434">
    <property type="protein sequence ID" value="QDV07473.1"/>
    <property type="molecule type" value="Genomic_DNA"/>
</dbReference>
<accession>A0A518ETR2</accession>
<evidence type="ECO:0000313" key="10">
    <source>
        <dbReference type="Proteomes" id="UP000320390"/>
    </source>
</evidence>
<feature type="transmembrane region" description="Helical" evidence="8">
    <location>
        <begin position="85"/>
        <end position="115"/>
    </location>
</feature>
<gene>
    <name evidence="9" type="ORF">Poly30_29990</name>
</gene>
<feature type="transmembrane region" description="Helical" evidence="8">
    <location>
        <begin position="199"/>
        <end position="219"/>
    </location>
</feature>
<evidence type="ECO:0000256" key="1">
    <source>
        <dbReference type="ARBA" id="ARBA00004651"/>
    </source>
</evidence>
<evidence type="ECO:0000256" key="5">
    <source>
        <dbReference type="ARBA" id="ARBA00022801"/>
    </source>
</evidence>
<sequence length="272" mass="28942" precursor="true">MNRWHVLGLQLVALWPLAGWYAKRLYWTSSLVELAPIAVGLLVLFAGARGEGARPLPRALRLPGAFMALYALSALWLPTGATAPFAVLGLASTVCALFVGWSAFVAILGLGLLALPALPLLQYELSYPLRALVAELTAPLLRAGGIAVTRSGTCLEWAGGLLWVDAPCSGVRFLWTGFLLVFSLALMHRLDNRRTLLAAGWTLLMVMAANVLRTASLFYLESGILILRGGVPEWVHPATGLAIYSLAAVALALVVHRMSSDPISAEATCAAS</sequence>
<keyword evidence="5" id="KW-0378">Hydrolase</keyword>
<dbReference type="AlphaFoldDB" id="A0A518ETR2"/>
<proteinExistence type="predicted"/>
<evidence type="ECO:0000256" key="3">
    <source>
        <dbReference type="ARBA" id="ARBA00022670"/>
    </source>
</evidence>
<evidence type="ECO:0000256" key="6">
    <source>
        <dbReference type="ARBA" id="ARBA00022989"/>
    </source>
</evidence>
<keyword evidence="10" id="KW-1185">Reference proteome</keyword>
<dbReference type="RefSeq" id="WP_145198530.1">
    <property type="nucleotide sequence ID" value="NZ_CP036434.1"/>
</dbReference>
<dbReference type="GO" id="GO:0005886">
    <property type="term" value="C:plasma membrane"/>
    <property type="evidence" value="ECO:0007669"/>
    <property type="project" value="UniProtKB-SubCell"/>
</dbReference>
<dbReference type="InterPro" id="IPR026392">
    <property type="entry name" value="Exo/Archaeosortase_dom"/>
</dbReference>
<dbReference type="InterPro" id="IPR019127">
    <property type="entry name" value="Exosortase"/>
</dbReference>
<feature type="transmembrane region" description="Helical" evidence="8">
    <location>
        <begin position="60"/>
        <end position="79"/>
    </location>
</feature>